<organism evidence="1 2">
    <name type="scientific">Mycobacterium syngnathidarum</name>
    <dbReference type="NCBI Taxonomy" id="1908205"/>
    <lineage>
        <taxon>Bacteria</taxon>
        <taxon>Bacillati</taxon>
        <taxon>Actinomycetota</taxon>
        <taxon>Actinomycetes</taxon>
        <taxon>Mycobacteriales</taxon>
        <taxon>Mycobacteriaceae</taxon>
        <taxon>Mycobacterium</taxon>
    </lineage>
</organism>
<reference evidence="1 2" key="1">
    <citation type="submission" date="2016-10" db="EMBL/GenBank/DDBJ databases">
        <title>Evaluation of Human, Animal and Environmental Mycobacterium chelonae Isolates by Core Genome Phylogenomic Analysis, Targeted Gene Comparison, and Anti-microbial Susceptibility Patterns: A Tale of Mistaken Identities.</title>
        <authorList>
            <person name="Fogelson S.B."/>
            <person name="Camus A.C."/>
            <person name="Lorenz W."/>
            <person name="Vasireddy R."/>
            <person name="Vasireddy S."/>
            <person name="Smith T."/>
            <person name="Brown-Elliott B.A."/>
            <person name="Wallace R.J.Jr."/>
            <person name="Hasan N.A."/>
            <person name="Reischl U."/>
            <person name="Sanchez S."/>
        </authorList>
    </citation>
    <scope>NUCLEOTIDE SEQUENCE [LARGE SCALE GENOMIC DNA]</scope>
    <source>
        <strain evidence="1 2">24999</strain>
    </source>
</reference>
<dbReference type="Proteomes" id="UP000179636">
    <property type="component" value="Unassembled WGS sequence"/>
</dbReference>
<gene>
    <name evidence="1" type="ORF">BKG61_21015</name>
</gene>
<keyword evidence="2" id="KW-1185">Reference proteome</keyword>
<protein>
    <submittedName>
        <fullName evidence="1">Uncharacterized protein</fullName>
    </submittedName>
</protein>
<sequence length="150" mass="15995">MIPLVGGWQRDSARAVLRPANAARRGPPAGSLSGRDIAAGVARCACPLVLVAPCTPVMCGPCHDADMTYNGRAVLEQVAAQHRWATVSVTPCFEDQEQVVYGRDGIEILIVWTPLNTATAVVKNYGKPDESVANGPLGLVTARGWMEENR</sequence>
<accession>A0A1S1JU49</accession>
<proteinExistence type="predicted"/>
<evidence type="ECO:0000313" key="2">
    <source>
        <dbReference type="Proteomes" id="UP000179636"/>
    </source>
</evidence>
<accession>A0A1Q9WBU2</accession>
<dbReference type="AlphaFoldDB" id="A0A1Q9WBU2"/>
<name>A0A1Q9WBU2_9MYCO</name>
<dbReference type="EMBL" id="MLHV01000022">
    <property type="protein sequence ID" value="OHT93446.1"/>
    <property type="molecule type" value="Genomic_DNA"/>
</dbReference>
<dbReference type="STRING" id="1908205.BKG60_12870"/>
<evidence type="ECO:0000313" key="1">
    <source>
        <dbReference type="EMBL" id="OHT93446.1"/>
    </source>
</evidence>
<comment type="caution">
    <text evidence="1">The sequence shown here is derived from an EMBL/GenBank/DDBJ whole genome shotgun (WGS) entry which is preliminary data.</text>
</comment>